<evidence type="ECO:0000256" key="1">
    <source>
        <dbReference type="ARBA" id="ARBA00001933"/>
    </source>
</evidence>
<dbReference type="EMBL" id="EQ973887">
    <property type="protein sequence ID" value="EEF40260.1"/>
    <property type="molecule type" value="Genomic_DNA"/>
</dbReference>
<dbReference type="GO" id="GO:0009081">
    <property type="term" value="P:branched-chain amino acid metabolic process"/>
    <property type="evidence" value="ECO:0007669"/>
    <property type="project" value="InterPro"/>
</dbReference>
<evidence type="ECO:0000313" key="5">
    <source>
        <dbReference type="Proteomes" id="UP000008311"/>
    </source>
</evidence>
<dbReference type="GO" id="GO:0004084">
    <property type="term" value="F:branched-chain-amino-acid transaminase activity"/>
    <property type="evidence" value="ECO:0007669"/>
    <property type="project" value="InterPro"/>
</dbReference>
<dbReference type="Proteomes" id="UP000008311">
    <property type="component" value="Unassembled WGS sequence"/>
</dbReference>
<proteinExistence type="inferred from homology"/>
<comment type="cofactor">
    <cofactor evidence="1">
        <name>pyridoxal 5'-phosphate</name>
        <dbReference type="ChEBI" id="CHEBI:597326"/>
    </cofactor>
</comment>
<dbReference type="Gene3D" id="3.30.470.10">
    <property type="match status" value="1"/>
</dbReference>
<gene>
    <name evidence="4" type="ORF">RCOM_1381780</name>
</gene>
<dbReference type="AlphaFoldDB" id="B9S7U4"/>
<dbReference type="SUPFAM" id="SSF56752">
    <property type="entry name" value="D-aminoacid aminotransferase-like PLP-dependent enzymes"/>
    <property type="match status" value="1"/>
</dbReference>
<keyword evidence="4" id="KW-0032">Aminotransferase</keyword>
<dbReference type="InterPro" id="IPR036038">
    <property type="entry name" value="Aminotransferase-like"/>
</dbReference>
<name>B9S7U4_RICCO</name>
<dbReference type="PANTHER" id="PTHR42825:SF29">
    <property type="entry name" value="BRANCHED-CHAIN-AMINO-ACID AMINOTRANSFERASE"/>
    <property type="match status" value="1"/>
</dbReference>
<dbReference type="InterPro" id="IPR005786">
    <property type="entry name" value="B_amino_transII"/>
</dbReference>
<dbReference type="eggNOG" id="KOG0975">
    <property type="taxonomic scope" value="Eukaryota"/>
</dbReference>
<evidence type="ECO:0000256" key="3">
    <source>
        <dbReference type="ARBA" id="ARBA00022898"/>
    </source>
</evidence>
<dbReference type="STRING" id="3988.B9S7U4"/>
<comment type="similarity">
    <text evidence="2">Belongs to the class-IV pyridoxal-phosphate-dependent aminotransferase family.</text>
</comment>
<accession>B9S7U4</accession>
<protein>
    <submittedName>
        <fullName evidence="4">Branched-chain amino acid aminotransferase, putative</fullName>
    </submittedName>
</protein>
<dbReference type="PANTHER" id="PTHR42825">
    <property type="entry name" value="AMINO ACID AMINOTRANSFERASE"/>
    <property type="match status" value="1"/>
</dbReference>
<keyword evidence="3" id="KW-0663">Pyridoxal phosphate</keyword>
<evidence type="ECO:0000313" key="4">
    <source>
        <dbReference type="EMBL" id="EEF40260.1"/>
    </source>
</evidence>
<keyword evidence="4" id="KW-0808">Transferase</keyword>
<dbReference type="InParanoid" id="B9S7U4"/>
<keyword evidence="5" id="KW-1185">Reference proteome</keyword>
<dbReference type="InterPro" id="IPR043131">
    <property type="entry name" value="BCAT-like_N"/>
</dbReference>
<sequence length="99" mass="11048">MTATDFMFIMKCPVGQVFTGQSPSLCKHGDMSSCWSSKLWTGLIEGLKACRREGGRIMLFRPEENALSLQMGAERLCMAAPSVQQFVYAVKQIALVNRR</sequence>
<organism evidence="4 5">
    <name type="scientific">Ricinus communis</name>
    <name type="common">Castor bean</name>
    <dbReference type="NCBI Taxonomy" id="3988"/>
    <lineage>
        <taxon>Eukaryota</taxon>
        <taxon>Viridiplantae</taxon>
        <taxon>Streptophyta</taxon>
        <taxon>Embryophyta</taxon>
        <taxon>Tracheophyta</taxon>
        <taxon>Spermatophyta</taxon>
        <taxon>Magnoliopsida</taxon>
        <taxon>eudicotyledons</taxon>
        <taxon>Gunneridae</taxon>
        <taxon>Pentapetalae</taxon>
        <taxon>rosids</taxon>
        <taxon>fabids</taxon>
        <taxon>Malpighiales</taxon>
        <taxon>Euphorbiaceae</taxon>
        <taxon>Acalyphoideae</taxon>
        <taxon>Acalypheae</taxon>
        <taxon>Ricinus</taxon>
    </lineage>
</organism>
<reference evidence="5" key="1">
    <citation type="journal article" date="2010" name="Nat. Biotechnol.">
        <title>Draft genome sequence of the oilseed species Ricinus communis.</title>
        <authorList>
            <person name="Chan A.P."/>
            <person name="Crabtree J."/>
            <person name="Zhao Q."/>
            <person name="Lorenzi H."/>
            <person name="Orvis J."/>
            <person name="Puiu D."/>
            <person name="Melake-Berhan A."/>
            <person name="Jones K.M."/>
            <person name="Redman J."/>
            <person name="Chen G."/>
            <person name="Cahoon E.B."/>
            <person name="Gedil M."/>
            <person name="Stanke M."/>
            <person name="Haas B.J."/>
            <person name="Wortman J.R."/>
            <person name="Fraser-Liggett C.M."/>
            <person name="Ravel J."/>
            <person name="Rabinowicz P.D."/>
        </authorList>
    </citation>
    <scope>NUCLEOTIDE SEQUENCE [LARGE SCALE GENOMIC DNA]</scope>
    <source>
        <strain evidence="5">cv. Hale</strain>
    </source>
</reference>
<evidence type="ECO:0000256" key="2">
    <source>
        <dbReference type="ARBA" id="ARBA00009320"/>
    </source>
</evidence>